<dbReference type="InterPro" id="IPR001138">
    <property type="entry name" value="Zn2Cys6_DnaBD"/>
</dbReference>
<proteinExistence type="predicted"/>
<sequence>MSHADETAAARRQRKARTRATAACSTCRGRRTRCDNQRPSCGFCRNNGLDCHYDQTPQQPPSRVEVELAAIKQRLDDITTRLPPPATIHHAPPSQDFTPNSGHHAGHHVPITEEEKSPFQLLGIERTMTSLGLEPGFAEALLQLERSPPVHASAQTSRMRIMQQQTVLDALAAFSAHIHPFYSVFRPGFSQRHLQVMSGPLSPSCESFLSLVVTAVGVAASQDFAFGSATSDASAVNFVDAAMSSLPDVVVDSGLISVQCLLLLSIYYCCTLQPCRAYDYVVIASLKVQNLMKSQASQDDELAEQVRRAFWALLLLECELRAQFDRVGSRIQYQDDDVALPDGRRPWHLETEVGSPQESISPTMSMHSMASNELDTTQSYFLAEIAMRRMLNRCNTAIRRTSDGHIVYAPAIAVELELQLDNWYTCLPPAIRFDYHQDLDFDLLTSPSLYPRTDNLGNFLRVQYYCCKISIYWPAAYQCIQDGIVTLELLQHCERFFNAYIQLMPSILMAVRECMVHRWTLYASIFMTSMAVLKAASTVGIRQGCAIDWSRLVHCLQSTQRVDQRIAKGSGSLSLLSETLSERLRDFLETHAEGVDGYV</sequence>
<dbReference type="GO" id="GO:0008270">
    <property type="term" value="F:zinc ion binding"/>
    <property type="evidence" value="ECO:0007669"/>
    <property type="project" value="InterPro"/>
</dbReference>
<evidence type="ECO:0000256" key="2">
    <source>
        <dbReference type="ARBA" id="ARBA00023242"/>
    </source>
</evidence>
<dbReference type="Proteomes" id="UP001337655">
    <property type="component" value="Unassembled WGS sequence"/>
</dbReference>
<dbReference type="GO" id="GO:0003677">
    <property type="term" value="F:DNA binding"/>
    <property type="evidence" value="ECO:0007669"/>
    <property type="project" value="InterPro"/>
</dbReference>
<accession>A0AAV9PKP8</accession>
<dbReference type="GO" id="GO:0000981">
    <property type="term" value="F:DNA-binding transcription factor activity, RNA polymerase II-specific"/>
    <property type="evidence" value="ECO:0007669"/>
    <property type="project" value="InterPro"/>
</dbReference>
<dbReference type="PANTHER" id="PTHR47785">
    <property type="entry name" value="ZN(II)2CYS6 TRANSCRIPTION FACTOR (EUROFUNG)-RELATED-RELATED"/>
    <property type="match status" value="1"/>
</dbReference>
<organism evidence="4 5">
    <name type="scientific">Saxophila tyrrhenica</name>
    <dbReference type="NCBI Taxonomy" id="1690608"/>
    <lineage>
        <taxon>Eukaryota</taxon>
        <taxon>Fungi</taxon>
        <taxon>Dikarya</taxon>
        <taxon>Ascomycota</taxon>
        <taxon>Pezizomycotina</taxon>
        <taxon>Dothideomycetes</taxon>
        <taxon>Dothideomycetidae</taxon>
        <taxon>Mycosphaerellales</taxon>
        <taxon>Extremaceae</taxon>
        <taxon>Saxophila</taxon>
    </lineage>
</organism>
<dbReference type="InterPro" id="IPR007219">
    <property type="entry name" value="XnlR_reg_dom"/>
</dbReference>
<dbReference type="PROSITE" id="PS00463">
    <property type="entry name" value="ZN2_CY6_FUNGAL_1"/>
    <property type="match status" value="1"/>
</dbReference>
<reference evidence="4 5" key="1">
    <citation type="submission" date="2023-08" db="EMBL/GenBank/DDBJ databases">
        <title>Black Yeasts Isolated from many extreme environments.</title>
        <authorList>
            <person name="Coleine C."/>
            <person name="Stajich J.E."/>
            <person name="Selbmann L."/>
        </authorList>
    </citation>
    <scope>NUCLEOTIDE SEQUENCE [LARGE SCALE GENOMIC DNA]</scope>
    <source>
        <strain evidence="4 5">CCFEE 5935</strain>
    </source>
</reference>
<evidence type="ECO:0000256" key="1">
    <source>
        <dbReference type="ARBA" id="ARBA00022723"/>
    </source>
</evidence>
<name>A0AAV9PKP8_9PEZI</name>
<keyword evidence="5" id="KW-1185">Reference proteome</keyword>
<dbReference type="PROSITE" id="PS50048">
    <property type="entry name" value="ZN2_CY6_FUNGAL_2"/>
    <property type="match status" value="1"/>
</dbReference>
<dbReference type="Pfam" id="PF04082">
    <property type="entry name" value="Fungal_trans"/>
    <property type="match status" value="1"/>
</dbReference>
<dbReference type="PANTHER" id="PTHR47785:SF3">
    <property type="entry name" value="ZN(2)-C6 FUNGAL-TYPE DOMAIN-CONTAINING PROTEIN"/>
    <property type="match status" value="1"/>
</dbReference>
<dbReference type="RefSeq" id="XP_064661943.1">
    <property type="nucleotide sequence ID" value="XM_064799188.1"/>
</dbReference>
<dbReference type="SUPFAM" id="SSF57701">
    <property type="entry name" value="Zn2/Cys6 DNA-binding domain"/>
    <property type="match status" value="1"/>
</dbReference>
<dbReference type="GO" id="GO:0006351">
    <property type="term" value="P:DNA-templated transcription"/>
    <property type="evidence" value="ECO:0007669"/>
    <property type="project" value="InterPro"/>
</dbReference>
<comment type="caution">
    <text evidence="4">The sequence shown here is derived from an EMBL/GenBank/DDBJ whole genome shotgun (WGS) entry which is preliminary data.</text>
</comment>
<dbReference type="CDD" id="cd12148">
    <property type="entry name" value="fungal_TF_MHR"/>
    <property type="match status" value="1"/>
</dbReference>
<dbReference type="AlphaFoldDB" id="A0AAV9PKP8"/>
<dbReference type="SMART" id="SM00066">
    <property type="entry name" value="GAL4"/>
    <property type="match status" value="1"/>
</dbReference>
<evidence type="ECO:0000259" key="3">
    <source>
        <dbReference type="PROSITE" id="PS50048"/>
    </source>
</evidence>
<keyword evidence="1" id="KW-0479">Metal-binding</keyword>
<dbReference type="GeneID" id="89923276"/>
<dbReference type="EMBL" id="JAVRRT010000003">
    <property type="protein sequence ID" value="KAK5173248.1"/>
    <property type="molecule type" value="Genomic_DNA"/>
</dbReference>
<gene>
    <name evidence="4" type="ORF">LTR77_001929</name>
</gene>
<dbReference type="InterPro" id="IPR053181">
    <property type="entry name" value="EcdB-like_regulator"/>
</dbReference>
<keyword evidence="2" id="KW-0539">Nucleus</keyword>
<dbReference type="InterPro" id="IPR036864">
    <property type="entry name" value="Zn2-C6_fun-type_DNA-bd_sf"/>
</dbReference>
<dbReference type="Gene3D" id="4.10.240.10">
    <property type="entry name" value="Zn(2)-C6 fungal-type DNA-binding domain"/>
    <property type="match status" value="1"/>
</dbReference>
<evidence type="ECO:0000313" key="4">
    <source>
        <dbReference type="EMBL" id="KAK5173248.1"/>
    </source>
</evidence>
<feature type="domain" description="Zn(2)-C6 fungal-type" evidence="3">
    <location>
        <begin position="23"/>
        <end position="53"/>
    </location>
</feature>
<dbReference type="CDD" id="cd00067">
    <property type="entry name" value="GAL4"/>
    <property type="match status" value="1"/>
</dbReference>
<dbReference type="Pfam" id="PF00172">
    <property type="entry name" value="Zn_clus"/>
    <property type="match status" value="1"/>
</dbReference>
<evidence type="ECO:0000313" key="5">
    <source>
        <dbReference type="Proteomes" id="UP001337655"/>
    </source>
</evidence>
<protein>
    <recommendedName>
        <fullName evidence="3">Zn(2)-C6 fungal-type domain-containing protein</fullName>
    </recommendedName>
</protein>